<feature type="compositionally biased region" description="Low complexity" evidence="1">
    <location>
        <begin position="162"/>
        <end position="189"/>
    </location>
</feature>
<comment type="caution">
    <text evidence="2">The sequence shown here is derived from an EMBL/GenBank/DDBJ whole genome shotgun (WGS) entry which is preliminary data.</text>
</comment>
<protein>
    <recommendedName>
        <fullName evidence="4">TFIIS N-terminal domain-containing protein</fullName>
    </recommendedName>
</protein>
<dbReference type="Proteomes" id="UP001491310">
    <property type="component" value="Unassembled WGS sequence"/>
</dbReference>
<reference evidence="2 3" key="1">
    <citation type="journal article" date="2024" name="Nat. Commun.">
        <title>Phylogenomics reveals the evolutionary origins of lichenization in chlorophyte algae.</title>
        <authorList>
            <person name="Puginier C."/>
            <person name="Libourel C."/>
            <person name="Otte J."/>
            <person name="Skaloud P."/>
            <person name="Haon M."/>
            <person name="Grisel S."/>
            <person name="Petersen M."/>
            <person name="Berrin J.G."/>
            <person name="Delaux P.M."/>
            <person name="Dal Grande F."/>
            <person name="Keller J."/>
        </authorList>
    </citation>
    <scope>NUCLEOTIDE SEQUENCE [LARGE SCALE GENOMIC DNA]</scope>
    <source>
        <strain evidence="2 3">SAG 216-7</strain>
    </source>
</reference>
<dbReference type="Gene3D" id="1.20.930.10">
    <property type="entry name" value="Conserved domain common to transcription factors TFIIS, elongin A, CRSP70"/>
    <property type="match status" value="1"/>
</dbReference>
<evidence type="ECO:0000256" key="1">
    <source>
        <dbReference type="SAM" id="MobiDB-lite"/>
    </source>
</evidence>
<dbReference type="EMBL" id="JALJOT010000014">
    <property type="protein sequence ID" value="KAK9903450.1"/>
    <property type="molecule type" value="Genomic_DNA"/>
</dbReference>
<gene>
    <name evidence="2" type="ORF">WJX75_005983</name>
</gene>
<feature type="compositionally biased region" description="Low complexity" evidence="1">
    <location>
        <begin position="621"/>
        <end position="637"/>
    </location>
</feature>
<feature type="compositionally biased region" description="Low complexity" evidence="1">
    <location>
        <begin position="36"/>
        <end position="50"/>
    </location>
</feature>
<feature type="compositionally biased region" description="Basic and acidic residues" evidence="1">
    <location>
        <begin position="194"/>
        <end position="205"/>
    </location>
</feature>
<keyword evidence="3" id="KW-1185">Reference proteome</keyword>
<feature type="compositionally biased region" description="Basic and acidic residues" evidence="1">
    <location>
        <begin position="692"/>
        <end position="703"/>
    </location>
</feature>
<dbReference type="InterPro" id="IPR035441">
    <property type="entry name" value="TFIIS/LEDGF_dom_sf"/>
</dbReference>
<name>A0ABR2YE74_9CHLO</name>
<dbReference type="SUPFAM" id="SSF47676">
    <property type="entry name" value="Conserved domain common to transcription factors TFIIS, elongin A, CRSP70"/>
    <property type="match status" value="1"/>
</dbReference>
<accession>A0ABR2YE74</accession>
<feature type="region of interest" description="Disordered" evidence="1">
    <location>
        <begin position="586"/>
        <end position="703"/>
    </location>
</feature>
<evidence type="ECO:0008006" key="4">
    <source>
        <dbReference type="Google" id="ProtNLM"/>
    </source>
</evidence>
<feature type="compositionally biased region" description="Low complexity" evidence="1">
    <location>
        <begin position="84"/>
        <end position="95"/>
    </location>
</feature>
<feature type="compositionally biased region" description="Acidic residues" evidence="1">
    <location>
        <begin position="68"/>
        <end position="77"/>
    </location>
</feature>
<feature type="region of interest" description="Disordered" evidence="1">
    <location>
        <begin position="1"/>
        <end position="285"/>
    </location>
</feature>
<feature type="compositionally biased region" description="Basic residues" evidence="1">
    <location>
        <begin position="1"/>
        <end position="22"/>
    </location>
</feature>
<feature type="compositionally biased region" description="Low complexity" evidence="1">
    <location>
        <begin position="237"/>
        <end position="270"/>
    </location>
</feature>
<evidence type="ECO:0000313" key="2">
    <source>
        <dbReference type="EMBL" id="KAK9903450.1"/>
    </source>
</evidence>
<proteinExistence type="predicted"/>
<feature type="compositionally biased region" description="Low complexity" evidence="1">
    <location>
        <begin position="108"/>
        <end position="122"/>
    </location>
</feature>
<sequence length="703" mass="73355">MVTPKRGKGAARKGPGRMRSTRSQKLASDEEDAADEAAAAAAPEPGLTTRRSLRSRTTSHKIDPTQFAEDDEADEEKEERSSPGAGAADAAQAGGNRSRDGSAEGTHGTASQAAADSAGAATESKGDSDDNVPLAQIAEADAKKKRPAPSPAAAARKRQKAGSKPAAPAPAVKAEVPPAAAPEKAGPAAKRAKKQPDQASADRDASPAAPAGKPAQKSPAEDAAAKSGTAVKPLARPAQQQKQHTVAQQPKQQQKSMQPASAAAAVESGQGNEGGEGKKHGEQSLDPMTLQGKQISDELDKAFGEFHALQKKQADIAHKVQGYLGHLDSMHFSIQQLRETMVGRSVKKISKWQLESTCRDAAAHAKQLCDVWMKETKDRQVAPAENRSKPQPATKAPIPAVRVPNQEQKTKSQVLPTTEAKTNVTSLAAAPNALSLRIGQGVAAAPSREPTASTAAPAASKKLQEAREWCLQHLTPAPTGNALRDQGVLILWTALMPHAELPPAEAARKLEAAVHDYYARGNGDNAVADPGADYMRRLRVLWSWLSPDSQHAEPQLKRMLLQGEVSAEEVASLNGQQLEALVKPPAAANGGATEPHAAASEQLPAASEEPPPPPPPPPADVPDLAAAANLARQLPAAFEQPPPPPGDVPDLAAASAANVARQPEPVTPAGSPWLGEGMQPRGWQSAPPGSDLKAEFSRKGFPI</sequence>
<feature type="region of interest" description="Disordered" evidence="1">
    <location>
        <begin position="379"/>
        <end position="419"/>
    </location>
</feature>
<feature type="compositionally biased region" description="Pro residues" evidence="1">
    <location>
        <begin position="609"/>
        <end position="620"/>
    </location>
</feature>
<organism evidence="2 3">
    <name type="scientific">Coccomyxa subellipsoidea</name>
    <dbReference type="NCBI Taxonomy" id="248742"/>
    <lineage>
        <taxon>Eukaryota</taxon>
        <taxon>Viridiplantae</taxon>
        <taxon>Chlorophyta</taxon>
        <taxon>core chlorophytes</taxon>
        <taxon>Trebouxiophyceae</taxon>
        <taxon>Trebouxiophyceae incertae sedis</taxon>
        <taxon>Coccomyxaceae</taxon>
        <taxon>Coccomyxa</taxon>
    </lineage>
</organism>
<evidence type="ECO:0000313" key="3">
    <source>
        <dbReference type="Proteomes" id="UP001491310"/>
    </source>
</evidence>
<feature type="compositionally biased region" description="Low complexity" evidence="1">
    <location>
        <begin position="595"/>
        <end position="608"/>
    </location>
</feature>
<feature type="compositionally biased region" description="Polar residues" evidence="1">
    <location>
        <begin position="405"/>
        <end position="419"/>
    </location>
</feature>